<name>A0A7L6LAK5_9ESCH</name>
<proteinExistence type="predicted"/>
<gene>
    <name evidence="1" type="ORF">HV276_09715</name>
</gene>
<evidence type="ECO:0000313" key="2">
    <source>
        <dbReference type="Proteomes" id="UP000512146"/>
    </source>
</evidence>
<dbReference type="RefSeq" id="WP_181503299.1">
    <property type="nucleotide sequence ID" value="NZ_CP056165.1"/>
</dbReference>
<evidence type="ECO:0000313" key="1">
    <source>
        <dbReference type="EMBL" id="QLX29969.1"/>
    </source>
</evidence>
<organism evidence="1 2">
    <name type="scientific">Escherichia marmotae</name>
    <dbReference type="NCBI Taxonomy" id="1499973"/>
    <lineage>
        <taxon>Bacteria</taxon>
        <taxon>Pseudomonadati</taxon>
        <taxon>Pseudomonadota</taxon>
        <taxon>Gammaproteobacteria</taxon>
        <taxon>Enterobacterales</taxon>
        <taxon>Enterobacteriaceae</taxon>
        <taxon>Escherichia</taxon>
    </lineage>
</organism>
<dbReference type="AlphaFoldDB" id="A0A7L6LAK5"/>
<accession>A0A7L6LAK5</accession>
<dbReference type="EMBL" id="CP056165">
    <property type="protein sequence ID" value="QLX29969.1"/>
    <property type="molecule type" value="Genomic_DNA"/>
</dbReference>
<sequence>MSLGVVGSVFKLAFQTSPILLQGGIAEKIPGGIIPVALFTEGLSIVNGLLHGKLNGATAAFTPMPGTTLIQQDICNLNFYNQITAANSVVKKPNRVVMQMVRPVSTEDGGYITKGITFAALKIFLEMHNDKGGRYIVLTPSYIYTDCLMRSFIDVSGLSEQNKQVQHTWQIEFEQPLITTSSVTQTFNNIMSKFEKGTPGKATWKANGDLIPPIPKF</sequence>
<reference evidence="1 2" key="1">
    <citation type="submission" date="2020-06" db="EMBL/GenBank/DDBJ databases">
        <title>REHAB project genomes.</title>
        <authorList>
            <person name="Shaw L.P."/>
        </authorList>
    </citation>
    <scope>NUCLEOTIDE SEQUENCE [LARGE SCALE GENOMIC DNA]</scope>
    <source>
        <strain evidence="1 2">RHBSTW-00777</strain>
    </source>
</reference>
<dbReference type="Proteomes" id="UP000512146">
    <property type="component" value="Chromosome"/>
</dbReference>
<protein>
    <submittedName>
        <fullName evidence="1">Uncharacterized protein</fullName>
    </submittedName>
</protein>